<dbReference type="PROSITE" id="PS00194">
    <property type="entry name" value="THIOREDOXIN_1"/>
    <property type="match status" value="1"/>
</dbReference>
<feature type="chain" id="PRO_5020760977" evidence="2">
    <location>
        <begin position="27"/>
        <end position="189"/>
    </location>
</feature>
<dbReference type="InterPro" id="IPR000866">
    <property type="entry name" value="AhpC/TSA"/>
</dbReference>
<dbReference type="CDD" id="cd02966">
    <property type="entry name" value="TlpA_like_family"/>
    <property type="match status" value="1"/>
</dbReference>
<dbReference type="GO" id="GO:0016209">
    <property type="term" value="F:antioxidant activity"/>
    <property type="evidence" value="ECO:0007669"/>
    <property type="project" value="InterPro"/>
</dbReference>
<dbReference type="OrthoDB" id="9813820at2"/>
<dbReference type="AlphaFoldDB" id="A0A4U1JHT3"/>
<dbReference type="RefSeq" id="WP_136928848.1">
    <property type="nucleotide sequence ID" value="NZ_SSMQ01000008.1"/>
</dbReference>
<dbReference type="Pfam" id="PF00578">
    <property type="entry name" value="AhpC-TSA"/>
    <property type="match status" value="1"/>
</dbReference>
<dbReference type="Proteomes" id="UP000309215">
    <property type="component" value="Unassembled WGS sequence"/>
</dbReference>
<gene>
    <name evidence="4" type="ORF">E8A74_10655</name>
</gene>
<dbReference type="PROSITE" id="PS51257">
    <property type="entry name" value="PROKAR_LIPOPROTEIN"/>
    <property type="match status" value="1"/>
</dbReference>
<proteinExistence type="predicted"/>
<evidence type="ECO:0000313" key="4">
    <source>
        <dbReference type="EMBL" id="TKD10048.1"/>
    </source>
</evidence>
<keyword evidence="2" id="KW-0732">Signal</keyword>
<dbReference type="EMBL" id="SSMQ01000008">
    <property type="protein sequence ID" value="TKD10048.1"/>
    <property type="molecule type" value="Genomic_DNA"/>
</dbReference>
<dbReference type="PROSITE" id="PS51352">
    <property type="entry name" value="THIOREDOXIN_2"/>
    <property type="match status" value="1"/>
</dbReference>
<evidence type="ECO:0000256" key="1">
    <source>
        <dbReference type="ARBA" id="ARBA00023284"/>
    </source>
</evidence>
<comment type="caution">
    <text evidence="4">The sequence shown here is derived from an EMBL/GenBank/DDBJ whole genome shotgun (WGS) entry which is preliminary data.</text>
</comment>
<accession>A0A4U1JHT3</accession>
<dbReference type="Gene3D" id="3.40.30.10">
    <property type="entry name" value="Glutaredoxin"/>
    <property type="match status" value="1"/>
</dbReference>
<dbReference type="InterPro" id="IPR050553">
    <property type="entry name" value="Thioredoxin_ResA/DsbE_sf"/>
</dbReference>
<feature type="domain" description="Thioredoxin" evidence="3">
    <location>
        <begin position="45"/>
        <end position="188"/>
    </location>
</feature>
<keyword evidence="5" id="KW-1185">Reference proteome</keyword>
<reference evidence="4 5" key="1">
    <citation type="submission" date="2019-04" db="EMBL/GenBank/DDBJ databases">
        <authorList>
            <person name="Li Y."/>
            <person name="Wang J."/>
        </authorList>
    </citation>
    <scope>NUCLEOTIDE SEQUENCE [LARGE SCALE GENOMIC DNA]</scope>
    <source>
        <strain evidence="4 5">DSM 14668</strain>
    </source>
</reference>
<dbReference type="InterPro" id="IPR013766">
    <property type="entry name" value="Thioredoxin_domain"/>
</dbReference>
<feature type="signal peptide" evidence="2">
    <location>
        <begin position="1"/>
        <end position="26"/>
    </location>
</feature>
<name>A0A4U1JHT3_9BACT</name>
<keyword evidence="1" id="KW-0676">Redox-active center</keyword>
<organism evidence="4 5">
    <name type="scientific">Polyangium fumosum</name>
    <dbReference type="NCBI Taxonomy" id="889272"/>
    <lineage>
        <taxon>Bacteria</taxon>
        <taxon>Pseudomonadati</taxon>
        <taxon>Myxococcota</taxon>
        <taxon>Polyangia</taxon>
        <taxon>Polyangiales</taxon>
        <taxon>Polyangiaceae</taxon>
        <taxon>Polyangium</taxon>
    </lineage>
</organism>
<dbReference type="GO" id="GO:0016491">
    <property type="term" value="F:oxidoreductase activity"/>
    <property type="evidence" value="ECO:0007669"/>
    <property type="project" value="InterPro"/>
</dbReference>
<dbReference type="PANTHER" id="PTHR42852">
    <property type="entry name" value="THIOL:DISULFIDE INTERCHANGE PROTEIN DSBE"/>
    <property type="match status" value="1"/>
</dbReference>
<dbReference type="PANTHER" id="PTHR42852:SF17">
    <property type="entry name" value="THIOREDOXIN-LIKE PROTEIN HI_1115"/>
    <property type="match status" value="1"/>
</dbReference>
<dbReference type="InterPro" id="IPR017937">
    <property type="entry name" value="Thioredoxin_CS"/>
</dbReference>
<evidence type="ECO:0000313" key="5">
    <source>
        <dbReference type="Proteomes" id="UP000309215"/>
    </source>
</evidence>
<dbReference type="SUPFAM" id="SSF52833">
    <property type="entry name" value="Thioredoxin-like"/>
    <property type="match status" value="1"/>
</dbReference>
<sequence length="189" mass="19521">MSSRSSIVRTLSALVMGAALSLTVAACGGGAASGGGAETGGAEGGLVGKPAPEFTAEAVTGEGPKSVKEASGKVTIIDFWATYCGPCKKSFPKYQELVDQFGGDLSVIAVSVDEEDTDKAKLEEFVKATGVKFSVVWDKDKSAAKAYSPPKMPTAFVVDKTGTIRHIHAGYGEGEEDKIAEEIKALIGQ</sequence>
<dbReference type="InterPro" id="IPR036249">
    <property type="entry name" value="Thioredoxin-like_sf"/>
</dbReference>
<protein>
    <submittedName>
        <fullName evidence="4">TlpA family protein disulfide reductase</fullName>
    </submittedName>
</protein>
<evidence type="ECO:0000256" key="2">
    <source>
        <dbReference type="SAM" id="SignalP"/>
    </source>
</evidence>
<evidence type="ECO:0000259" key="3">
    <source>
        <dbReference type="PROSITE" id="PS51352"/>
    </source>
</evidence>